<feature type="signal peptide" evidence="1">
    <location>
        <begin position="1"/>
        <end position="29"/>
    </location>
</feature>
<dbReference type="InterPro" id="IPR008979">
    <property type="entry name" value="Galactose-bd-like_sf"/>
</dbReference>
<dbReference type="Pfam" id="PF22888">
    <property type="entry name" value="FIMAH"/>
    <property type="match status" value="1"/>
</dbReference>
<dbReference type="EMBL" id="LS483476">
    <property type="protein sequence ID" value="SQI62737.1"/>
    <property type="molecule type" value="Genomic_DNA"/>
</dbReference>
<dbReference type="Gene3D" id="2.60.40.10">
    <property type="entry name" value="Immunoglobulins"/>
    <property type="match status" value="4"/>
</dbReference>
<evidence type="ECO:0000256" key="1">
    <source>
        <dbReference type="SAM" id="SignalP"/>
    </source>
</evidence>
<dbReference type="Pfam" id="PF21254">
    <property type="entry name" value="AGA-YXIM_GBD"/>
    <property type="match status" value="2"/>
</dbReference>
<dbReference type="CDD" id="cd01821">
    <property type="entry name" value="Rhamnogalacturan_acetylesterase_like"/>
    <property type="match status" value="1"/>
</dbReference>
<protein>
    <submittedName>
        <fullName evidence="3">Polysaccharide lyase family protein</fullName>
        <ecNumber evidence="3">4.2.2.-</ecNumber>
    </submittedName>
</protein>
<keyword evidence="4" id="KW-1185">Reference proteome</keyword>
<keyword evidence="1" id="KW-0732">Signal</keyword>
<dbReference type="Pfam" id="PF21348">
    <property type="entry name" value="RGL11_C"/>
    <property type="match status" value="1"/>
</dbReference>
<reference evidence="3 4" key="1">
    <citation type="submission" date="2018-06" db="EMBL/GenBank/DDBJ databases">
        <authorList>
            <consortium name="Pathogen Informatics"/>
            <person name="Doyle S."/>
        </authorList>
    </citation>
    <scope>NUCLEOTIDE SEQUENCE [LARGE SCALE GENOMIC DNA]</scope>
    <source>
        <strain evidence="3 4">NCTC4824</strain>
    </source>
</reference>
<dbReference type="Pfam" id="PF00041">
    <property type="entry name" value="fn3"/>
    <property type="match status" value="1"/>
</dbReference>
<dbReference type="PANTHER" id="PTHR43118">
    <property type="entry name" value="RHAMNOGALACTURONAN LYASE (EUROFUNG)"/>
    <property type="match status" value="1"/>
</dbReference>
<organism evidence="3 4">
    <name type="scientific">Lederbergia lenta</name>
    <name type="common">Bacillus lentus</name>
    <dbReference type="NCBI Taxonomy" id="1467"/>
    <lineage>
        <taxon>Bacteria</taxon>
        <taxon>Bacillati</taxon>
        <taxon>Bacillota</taxon>
        <taxon>Bacilli</taxon>
        <taxon>Bacillales</taxon>
        <taxon>Bacillaceae</taxon>
        <taxon>Lederbergia</taxon>
    </lineage>
</organism>
<dbReference type="InterPro" id="IPR049366">
    <property type="entry name" value="RGL11_C"/>
</dbReference>
<dbReference type="InterPro" id="IPR036514">
    <property type="entry name" value="SGNH_hydro_sf"/>
</dbReference>
<dbReference type="SUPFAM" id="SSF49785">
    <property type="entry name" value="Galactose-binding domain-like"/>
    <property type="match status" value="2"/>
</dbReference>
<dbReference type="SUPFAM" id="SSF69318">
    <property type="entry name" value="Integrin alpha N-terminal domain"/>
    <property type="match status" value="1"/>
</dbReference>
<proteinExistence type="predicted"/>
<dbReference type="SUPFAM" id="SSF52266">
    <property type="entry name" value="SGNH hydrolase"/>
    <property type="match status" value="1"/>
</dbReference>
<dbReference type="SUPFAM" id="SSF49265">
    <property type="entry name" value="Fibronectin type III"/>
    <property type="match status" value="2"/>
</dbReference>
<dbReference type="InterPro" id="IPR054470">
    <property type="entry name" value="FIMAH_dom"/>
</dbReference>
<dbReference type="InterPro" id="IPR034641">
    <property type="entry name" value="RGL11"/>
</dbReference>
<feature type="domain" description="Fibronectin type-III" evidence="2">
    <location>
        <begin position="654"/>
        <end position="746"/>
    </location>
</feature>
<dbReference type="GO" id="GO:0016787">
    <property type="term" value="F:hydrolase activity"/>
    <property type="evidence" value="ECO:0007669"/>
    <property type="project" value="InterPro"/>
</dbReference>
<evidence type="ECO:0000313" key="3">
    <source>
        <dbReference type="EMBL" id="SQI62737.1"/>
    </source>
</evidence>
<dbReference type="STRING" id="1348624.GCA_001591545_03177"/>
<dbReference type="RefSeq" id="WP_082788767.1">
    <property type="nucleotide sequence ID" value="NZ_CBCSGM010000004.1"/>
</dbReference>
<dbReference type="CDD" id="cd00063">
    <property type="entry name" value="FN3"/>
    <property type="match status" value="3"/>
</dbReference>
<dbReference type="InterPro" id="IPR028994">
    <property type="entry name" value="Integrin_alpha_N"/>
</dbReference>
<name>A0A2X4WDD5_LEDLE</name>
<dbReference type="Gene3D" id="1.20.1270.90">
    <property type="entry name" value="AF1782-like"/>
    <property type="match status" value="1"/>
</dbReference>
<dbReference type="Pfam" id="PF18370">
    <property type="entry name" value="RGI_lyase"/>
    <property type="match status" value="1"/>
</dbReference>
<dbReference type="PROSITE" id="PS50853">
    <property type="entry name" value="FN3"/>
    <property type="match status" value="3"/>
</dbReference>
<dbReference type="InterPro" id="IPR036116">
    <property type="entry name" value="FN3_sf"/>
</dbReference>
<dbReference type="KEGG" id="blen:NCTC4824_03755"/>
<keyword evidence="3" id="KW-0456">Lyase</keyword>
<dbReference type="Gene3D" id="3.40.50.1110">
    <property type="entry name" value="SGNH hydrolase"/>
    <property type="match status" value="1"/>
</dbReference>
<dbReference type="InterPro" id="IPR013830">
    <property type="entry name" value="SGNH_hydro"/>
</dbReference>
<dbReference type="InterPro" id="IPR049033">
    <property type="entry name" value="AGA-YXIM_GBD"/>
</dbReference>
<dbReference type="Proteomes" id="UP000249134">
    <property type="component" value="Chromosome 1"/>
</dbReference>
<dbReference type="SMART" id="SM00060">
    <property type="entry name" value="FN3"/>
    <property type="match status" value="3"/>
</dbReference>
<feature type="domain" description="Fibronectin type-III" evidence="2">
    <location>
        <begin position="418"/>
        <end position="505"/>
    </location>
</feature>
<dbReference type="InterPro" id="IPR037459">
    <property type="entry name" value="RhgT-like"/>
</dbReference>
<dbReference type="EC" id="4.2.2.-" evidence="3"/>
<accession>A0A2X4WDD5</accession>
<dbReference type="Gene3D" id="2.60.120.430">
    <property type="entry name" value="Galactose-binding lectin"/>
    <property type="match status" value="2"/>
</dbReference>
<dbReference type="PANTHER" id="PTHR43118:SF1">
    <property type="entry name" value="RHAMNOGALACTURONAN LYASE (EUROFUNG)"/>
    <property type="match status" value="1"/>
</dbReference>
<dbReference type="InterPro" id="IPR003961">
    <property type="entry name" value="FN3_dom"/>
</dbReference>
<evidence type="ECO:0000259" key="2">
    <source>
        <dbReference type="PROSITE" id="PS50853"/>
    </source>
</evidence>
<dbReference type="Pfam" id="PF13472">
    <property type="entry name" value="Lipase_GDSL_2"/>
    <property type="match status" value="1"/>
</dbReference>
<feature type="chain" id="PRO_5039234591" evidence="1">
    <location>
        <begin position="30"/>
        <end position="1606"/>
    </location>
</feature>
<feature type="domain" description="Fibronectin type-III" evidence="2">
    <location>
        <begin position="753"/>
        <end position="840"/>
    </location>
</feature>
<dbReference type="GO" id="GO:0016829">
    <property type="term" value="F:lyase activity"/>
    <property type="evidence" value="ECO:0007669"/>
    <property type="project" value="UniProtKB-KW"/>
</dbReference>
<sequence length="1606" mass="177370">MSKRVVWGKRYFSSFLVCMLMISSFPFMGKAETASEIWRFDFGTEDSPVKKDYTQVHPGTGYTEEQGYGFADPSKVTAVAREGEDELKEDFAVFTETTFQVDLPNGDYAVKVIAGDSAEATEFGVKGNSIQKVQNTSVSRGEFVEREFDIAVINDQLAIQLTGDHSKINAMEIKALPERSATDDPAVYIVSDSTAQTFDPYWKPEAGWGQMLPKFFDEKVKINNHAIGGRSTKTFYNEGRLDTVLREIKPNDYLLIQFGHNDATVSVPDRYTPVEDYKEYLKTYVNGTRQRGAIPILITPVNRRDFNKDTGKFNVSFPEYKQAAEEVAKDLDVLLVDFNSLSREYFDQIGPEGTRSVFLHADPGIYEAYPNGIADDTHFQEYGAIQVAGILASAIAELNTPLANYVVDGGQAGEVPAIPKNIVVSNIGNAGASLSWEPSEGADIYRIYRKLAEEKEYQLVNTSTVPQLNLSGMEEGKTYDIVITALNGKGESERSEAVQIFTKTAVWKFDFGQEQNGGKSPVAKGYTEVNLSTLYTEELGYGIVDNKGMIARDRGDGGDLLRDWLGYFDVGWDFQVDLPNGLYAAKVHVADFLGSARTNVAIEGQDYGAVNAPKNGSIERVISDISITDGQMNIHFGGSTGIANGLEITPIFQAPGGLKLDEKNVDPTSPSVKISWDAADDAKHYRVYRKVVGSNEAEQIAETSDPTFTDTKVGVGVVYEYTVTMVNQNGKETVHSLPLVVEMVDSEQTVLDAPENLKELSVHKNDVTITWDAVEGALSYNVYRATKADGEFHLIGQTDKEKYTDTSVLTTTPYYYKVAAVNAGGVSKQSKALKTSVPTILKKQMEDLDRGPVAVKTDDGVYVSWRMLGTDPKNIAFHVYRDGKKISEKEITTSTNYLDKGGKVDSVYEISTIIDGKEQKQKEKITILENNFFDIPLQKPADGVTPLGDPYTYRANDVSVGDLDGDGNYDLVVKWDPSNAKDNSQSGYTGNVYVDGYKMDGTLLWRIDLGVNIRAGAHYTQFLTYDFDGDGHAEIVMKTADGTKDGQGKVIGRADADHRNSGGYILQGDEYLTIFDGKTGAAIDTVDYDPPRGKVDDWGDGYGNRVDRFLAGVAYLDGETPSIVMTRGYYTRSVLVAYDFTEGKLKKRWKFDSNDKGNGAYAGQGYHSLSVADVDGDQKDEIIFGQAVIDDDGSGLYSTGLGHGDALHVGDFIPDREGLEVFSVQENKSAEYGYVMRDAETGEILWGEHTGQDTGRGLVADIDPTHDGAEAWAINGAWNSQAGGLHAADGKKIADNIPSSNFAIWWDGDLLRELLDHDFDEELGAGVGKIDKWDYENKKLVNLLTAEGTLSNNHTKGTPALQADLFGDWREEVIWRTEDSSALRVFTTTDVTDHKIFTLMHDPQYRVAIAWQNVAYNQPPHPSFFIGAGMEEPPMPNIEVVKVDKEDPDPELDVSELESLLKEAKSIKNEGKYTEFTFTALQHAILIAEKALGEVETEDELKAAVAALQSAMDGLLTLEAFNTSYMLSTLETYQGDLAEKDYRTLNTHLTAVGQFEKKEAAEKIIKHMESLKKLLDHQLENKLIPQELYEMLKADTNSLIQKWDGK</sequence>
<dbReference type="InterPro" id="IPR041624">
    <property type="entry name" value="RGI_lyase"/>
</dbReference>
<dbReference type="InterPro" id="IPR013783">
    <property type="entry name" value="Ig-like_fold"/>
</dbReference>
<dbReference type="CDD" id="cd10318">
    <property type="entry name" value="RGL11"/>
    <property type="match status" value="1"/>
</dbReference>
<gene>
    <name evidence="3" type="primary">yesW</name>
    <name evidence="3" type="ORF">NCTC4824_03755</name>
</gene>
<evidence type="ECO:0000313" key="4">
    <source>
        <dbReference type="Proteomes" id="UP000249134"/>
    </source>
</evidence>